<comment type="subcellular location">
    <subcellularLocation>
        <location evidence="12">Cytoplasm</location>
    </subcellularLocation>
</comment>
<evidence type="ECO:0000256" key="8">
    <source>
        <dbReference type="ARBA" id="ARBA00023154"/>
    </source>
</evidence>
<dbReference type="InterPro" id="IPR020625">
    <property type="entry name" value="Schiff_base-form_aldolases_AS"/>
</dbReference>
<evidence type="ECO:0000256" key="14">
    <source>
        <dbReference type="PIRSR" id="PIRSR001365-1"/>
    </source>
</evidence>
<reference evidence="16" key="2">
    <citation type="journal article" date="2021" name="PeerJ">
        <title>Extensive microbial diversity within the chicken gut microbiome revealed by metagenomics and culture.</title>
        <authorList>
            <person name="Gilroy R."/>
            <person name="Ravi A."/>
            <person name="Getino M."/>
            <person name="Pursley I."/>
            <person name="Horton D.L."/>
            <person name="Alikhan N.F."/>
            <person name="Baker D."/>
            <person name="Gharbi K."/>
            <person name="Hall N."/>
            <person name="Watson M."/>
            <person name="Adriaenssens E.M."/>
            <person name="Foster-Nyarko E."/>
            <person name="Jarju S."/>
            <person name="Secka A."/>
            <person name="Antonio M."/>
            <person name="Oren A."/>
            <person name="Chaudhuri R.R."/>
            <person name="La Ragione R."/>
            <person name="Hildebrand F."/>
            <person name="Pallen M.J."/>
        </authorList>
    </citation>
    <scope>NUCLEOTIDE SEQUENCE</scope>
    <source>
        <strain evidence="16">ChiW17-6978</strain>
    </source>
</reference>
<comment type="similarity">
    <text evidence="3 12 13">Belongs to the DapA family.</text>
</comment>
<evidence type="ECO:0000256" key="7">
    <source>
        <dbReference type="ARBA" id="ARBA00022915"/>
    </source>
</evidence>
<comment type="caution">
    <text evidence="16">The sequence shown here is derived from an EMBL/GenBank/DDBJ whole genome shotgun (WGS) entry which is preliminary data.</text>
</comment>
<dbReference type="GO" id="GO:0019877">
    <property type="term" value="P:diaminopimelate biosynthetic process"/>
    <property type="evidence" value="ECO:0007669"/>
    <property type="project" value="UniProtKB-UniRule"/>
</dbReference>
<dbReference type="Proteomes" id="UP000886758">
    <property type="component" value="Unassembled WGS sequence"/>
</dbReference>
<evidence type="ECO:0000256" key="13">
    <source>
        <dbReference type="PIRNR" id="PIRNR001365"/>
    </source>
</evidence>
<dbReference type="PRINTS" id="PR00146">
    <property type="entry name" value="DHPICSNTHASE"/>
</dbReference>
<dbReference type="NCBIfam" id="TIGR00674">
    <property type="entry name" value="dapA"/>
    <property type="match status" value="1"/>
</dbReference>
<accession>A0A9D1KK07</accession>
<evidence type="ECO:0000256" key="6">
    <source>
        <dbReference type="ARBA" id="ARBA00022605"/>
    </source>
</evidence>
<evidence type="ECO:0000256" key="2">
    <source>
        <dbReference type="ARBA" id="ARBA00005120"/>
    </source>
</evidence>
<keyword evidence="10 12" id="KW-0704">Schiff base</keyword>
<feature type="active site" description="Proton donor/acceptor" evidence="12 14">
    <location>
        <position position="133"/>
    </location>
</feature>
<evidence type="ECO:0000256" key="9">
    <source>
        <dbReference type="ARBA" id="ARBA00023239"/>
    </source>
</evidence>
<dbReference type="Gene3D" id="3.20.20.70">
    <property type="entry name" value="Aldolase class I"/>
    <property type="match status" value="1"/>
</dbReference>
<name>A0A9D1KK07_9MOLU</name>
<feature type="binding site" evidence="12 15">
    <location>
        <position position="203"/>
    </location>
    <ligand>
        <name>pyruvate</name>
        <dbReference type="ChEBI" id="CHEBI:15361"/>
    </ligand>
</feature>
<feature type="binding site" evidence="12 15">
    <location>
        <position position="45"/>
    </location>
    <ligand>
        <name>pyruvate</name>
        <dbReference type="ChEBI" id="CHEBI:15361"/>
    </ligand>
</feature>
<proteinExistence type="inferred from homology"/>
<dbReference type="PANTHER" id="PTHR12128">
    <property type="entry name" value="DIHYDRODIPICOLINATE SYNTHASE"/>
    <property type="match status" value="1"/>
</dbReference>
<evidence type="ECO:0000256" key="12">
    <source>
        <dbReference type="HAMAP-Rule" id="MF_00418"/>
    </source>
</evidence>
<dbReference type="InterPro" id="IPR002220">
    <property type="entry name" value="DapA-like"/>
</dbReference>
<feature type="site" description="Part of a proton relay during catalysis" evidence="12">
    <location>
        <position position="107"/>
    </location>
</feature>
<comment type="catalytic activity">
    <reaction evidence="11 12">
        <text>L-aspartate 4-semialdehyde + pyruvate = (2S,4S)-4-hydroxy-2,3,4,5-tetrahydrodipicolinate + H2O + H(+)</text>
        <dbReference type="Rhea" id="RHEA:34171"/>
        <dbReference type="ChEBI" id="CHEBI:15361"/>
        <dbReference type="ChEBI" id="CHEBI:15377"/>
        <dbReference type="ChEBI" id="CHEBI:15378"/>
        <dbReference type="ChEBI" id="CHEBI:67139"/>
        <dbReference type="ChEBI" id="CHEBI:537519"/>
        <dbReference type="EC" id="4.3.3.7"/>
    </reaction>
</comment>
<keyword evidence="5 12" id="KW-0963">Cytoplasm</keyword>
<dbReference type="InterPro" id="IPR005263">
    <property type="entry name" value="DapA"/>
</dbReference>
<sequence length="290" mass="32289">MLTGSIVALVTPFNEENEVDYPALERLLYYHLENQTDGIVVLGTTAEAESLSDEEKKQIVDFVCRHVGGKIKIMVGILSNVTEKVIAMSRLFEGMEIDSYLVITPYYNKSNTKGLLRHFTQIADACDHPIVVYHVPKRTGLVMDEETVRFLSYHPNIIGIKEASGNLAFQAQVAAFCNENFVLYGGDDLTMLASMALGAKGIISVIGNAFPKELKLIVDSFSKNIEISRSTYFGILSVTQAIYLEVSPILIKYLLYLMGFMLQNVRLPLAEGTLRSKHAVKTTYLTMLES</sequence>
<dbReference type="PANTHER" id="PTHR12128:SF66">
    <property type="entry name" value="4-HYDROXY-2-OXOGLUTARATE ALDOLASE, MITOCHONDRIAL"/>
    <property type="match status" value="1"/>
</dbReference>
<dbReference type="SMART" id="SM01130">
    <property type="entry name" value="DHDPS"/>
    <property type="match status" value="1"/>
</dbReference>
<evidence type="ECO:0000256" key="4">
    <source>
        <dbReference type="ARBA" id="ARBA00012086"/>
    </source>
</evidence>
<feature type="site" description="Part of a proton relay during catalysis" evidence="12">
    <location>
        <position position="44"/>
    </location>
</feature>
<dbReference type="HAMAP" id="MF_00418">
    <property type="entry name" value="DapA"/>
    <property type="match status" value="1"/>
</dbReference>
<comment type="function">
    <text evidence="1 12">Catalyzes the condensation of (S)-aspartate-beta-semialdehyde [(S)-ASA] and pyruvate to 4-hydroxy-tetrahydrodipicolinate (HTPA).</text>
</comment>
<evidence type="ECO:0000313" key="17">
    <source>
        <dbReference type="Proteomes" id="UP000886758"/>
    </source>
</evidence>
<dbReference type="CDD" id="cd00950">
    <property type="entry name" value="DHDPS"/>
    <property type="match status" value="1"/>
</dbReference>
<comment type="caution">
    <text evidence="12">Was originally thought to be a dihydrodipicolinate synthase (DHDPS), catalyzing the condensation of (S)-aspartate-beta-semialdehyde [(S)-ASA] and pyruvate to dihydrodipicolinate (DHDP). However, it was shown in E.coli that the product of the enzymatic reaction is not dihydrodipicolinate but in fact (4S)-4-hydroxy-2,3,4,5-tetrahydro-(2S)-dipicolinic acid (HTPA), and that the consecutive dehydration reaction leading to DHDP is not spontaneous but catalyzed by DapB.</text>
</comment>
<dbReference type="PIRSF" id="PIRSF001365">
    <property type="entry name" value="DHDPS"/>
    <property type="match status" value="1"/>
</dbReference>
<keyword evidence="9 12" id="KW-0456">Lyase</keyword>
<evidence type="ECO:0000256" key="1">
    <source>
        <dbReference type="ARBA" id="ARBA00003294"/>
    </source>
</evidence>
<comment type="pathway">
    <text evidence="2 12">Amino-acid biosynthesis; L-lysine biosynthesis via DAP pathway; (S)-tetrahydrodipicolinate from L-aspartate: step 3/4.</text>
</comment>
<reference evidence="16" key="1">
    <citation type="submission" date="2020-10" db="EMBL/GenBank/DDBJ databases">
        <authorList>
            <person name="Gilroy R."/>
        </authorList>
    </citation>
    <scope>NUCLEOTIDE SEQUENCE</scope>
    <source>
        <strain evidence="16">ChiW17-6978</strain>
    </source>
</reference>
<protein>
    <recommendedName>
        <fullName evidence="4 12">4-hydroxy-tetrahydrodipicolinate synthase</fullName>
        <shortName evidence="12">HTPA synthase</shortName>
        <ecNumber evidence="4 12">4.3.3.7</ecNumber>
    </recommendedName>
</protein>
<dbReference type="Pfam" id="PF00701">
    <property type="entry name" value="DHDPS"/>
    <property type="match status" value="1"/>
</dbReference>
<dbReference type="EMBL" id="DVLF01000074">
    <property type="protein sequence ID" value="HIT49834.1"/>
    <property type="molecule type" value="Genomic_DNA"/>
</dbReference>
<evidence type="ECO:0000256" key="10">
    <source>
        <dbReference type="ARBA" id="ARBA00023270"/>
    </source>
</evidence>
<dbReference type="GO" id="GO:0005829">
    <property type="term" value="C:cytosol"/>
    <property type="evidence" value="ECO:0007669"/>
    <property type="project" value="TreeGrafter"/>
</dbReference>
<evidence type="ECO:0000256" key="15">
    <source>
        <dbReference type="PIRSR" id="PIRSR001365-2"/>
    </source>
</evidence>
<gene>
    <name evidence="12" type="primary">dapA</name>
    <name evidence="16" type="ORF">IAD46_02285</name>
</gene>
<keyword evidence="6 12" id="KW-0028">Amino-acid biosynthesis</keyword>
<evidence type="ECO:0000313" key="16">
    <source>
        <dbReference type="EMBL" id="HIT49834.1"/>
    </source>
</evidence>
<evidence type="ECO:0000256" key="3">
    <source>
        <dbReference type="ARBA" id="ARBA00007592"/>
    </source>
</evidence>
<dbReference type="EC" id="4.3.3.7" evidence="4 12"/>
<keyword evidence="7 12" id="KW-0220">Diaminopimelate biosynthesis</keyword>
<evidence type="ECO:0000256" key="5">
    <source>
        <dbReference type="ARBA" id="ARBA00022490"/>
    </source>
</evidence>
<dbReference type="GO" id="GO:0009089">
    <property type="term" value="P:lysine biosynthetic process via diaminopimelate"/>
    <property type="evidence" value="ECO:0007669"/>
    <property type="project" value="UniProtKB-UniRule"/>
</dbReference>
<evidence type="ECO:0000256" key="11">
    <source>
        <dbReference type="ARBA" id="ARBA00047836"/>
    </source>
</evidence>
<dbReference type="AlphaFoldDB" id="A0A9D1KK07"/>
<keyword evidence="8 12" id="KW-0457">Lysine biosynthesis</keyword>
<organism evidence="16 17">
    <name type="scientific">Candidatus Pelethenecus faecipullorum</name>
    <dbReference type="NCBI Taxonomy" id="2840900"/>
    <lineage>
        <taxon>Bacteria</taxon>
        <taxon>Bacillati</taxon>
        <taxon>Mycoplasmatota</taxon>
        <taxon>Mollicutes</taxon>
        <taxon>Candidatus Pelethenecus</taxon>
    </lineage>
</organism>
<dbReference type="GO" id="GO:0008840">
    <property type="term" value="F:4-hydroxy-tetrahydrodipicolinate synthase activity"/>
    <property type="evidence" value="ECO:0007669"/>
    <property type="project" value="UniProtKB-UniRule"/>
</dbReference>
<dbReference type="PROSITE" id="PS00666">
    <property type="entry name" value="DHDPS_2"/>
    <property type="match status" value="1"/>
</dbReference>
<dbReference type="InterPro" id="IPR013785">
    <property type="entry name" value="Aldolase_TIM"/>
</dbReference>
<feature type="active site" description="Schiff-base intermediate with substrate" evidence="12 14">
    <location>
        <position position="161"/>
    </location>
</feature>
<comment type="subunit">
    <text evidence="12">Homotetramer; dimer of dimers.</text>
</comment>
<dbReference type="SUPFAM" id="SSF51569">
    <property type="entry name" value="Aldolase"/>
    <property type="match status" value="1"/>
</dbReference>